<sequence length="505" mass="58784">MRCLIVKDEEYRTPSMNMRDRVLYSRGFLRLAGKTQVYGTNFGDHTRNRMTHSLEVAQVARTIARGVNQSLENDDDKIDEDLVEAIALAHDLGHTPFGHAGERQLHKILNYSNKRVNDILFDEKAFESTEKENDVQLRQYFASNCGFKHNWQSVRMLKLLCNEYQGGDMLPASKFPDSSYMVNAVLEHSSRSYKEENQANLNYYNNHLDKSYFSVKDVHKSDFISNLISNADEIAQRHHDIEDAIAFRFFSLTKATEVIFDVDNEKGLPLDFTSKRGSIQLDEQRKCVCDSDEFFMKKISHIIVGYLVEKYTKILVNNLQNCEDKKIEDDYYKVMEHLGSEIKKMVLTSQNVKRMDSRGEFIIRRLFEAYAMNPVQMPNSTLNAVFREYMRQCIKSTDDNVLKGNIQKHLNKENGVYLFEHAFECRLAFAACYELPEKEKIYLSFSDNWMVMSEQVEAKGVLVIYKNLFRICLMRVIADYIAGMTDSYAEKEYQKLYGVVHEIVQ</sequence>
<dbReference type="SUPFAM" id="SSF109604">
    <property type="entry name" value="HD-domain/PDEase-like"/>
    <property type="match status" value="1"/>
</dbReference>
<evidence type="ECO:0000259" key="2">
    <source>
        <dbReference type="PROSITE" id="PS51831"/>
    </source>
</evidence>
<dbReference type="Gene3D" id="1.10.3210.10">
    <property type="entry name" value="Hypothetical protein af1432"/>
    <property type="match status" value="2"/>
</dbReference>
<dbReference type="InterPro" id="IPR003607">
    <property type="entry name" value="HD/PDEase_dom"/>
</dbReference>
<dbReference type="PROSITE" id="PS51831">
    <property type="entry name" value="HD"/>
    <property type="match status" value="1"/>
</dbReference>
<dbReference type="AlphaFoldDB" id="A0A6I2UEI8"/>
<protein>
    <submittedName>
        <fullName evidence="3">DNTP triphosphohydrolase</fullName>
    </submittedName>
</protein>
<dbReference type="CDD" id="cd00077">
    <property type="entry name" value="HDc"/>
    <property type="match status" value="1"/>
</dbReference>
<dbReference type="GO" id="GO:0008832">
    <property type="term" value="F:dGTPase activity"/>
    <property type="evidence" value="ECO:0007669"/>
    <property type="project" value="TreeGrafter"/>
</dbReference>
<comment type="caution">
    <text evidence="3">The sequence shown here is derived from an EMBL/GenBank/DDBJ whole genome shotgun (WGS) entry which is preliminary data.</text>
</comment>
<dbReference type="InterPro" id="IPR026875">
    <property type="entry name" value="PHydrolase_assoc_dom"/>
</dbReference>
<dbReference type="Proteomes" id="UP000433181">
    <property type="component" value="Unassembled WGS sequence"/>
</dbReference>
<keyword evidence="1 3" id="KW-0378">Hydrolase</keyword>
<evidence type="ECO:0000313" key="3">
    <source>
        <dbReference type="EMBL" id="MSU08099.1"/>
    </source>
</evidence>
<accession>A0A6I2UEI8</accession>
<dbReference type="PANTHER" id="PTHR11373">
    <property type="entry name" value="DEOXYNUCLEOSIDE TRIPHOSPHATE TRIPHOSPHOHYDROLASE"/>
    <property type="match status" value="1"/>
</dbReference>
<evidence type="ECO:0000256" key="1">
    <source>
        <dbReference type="ARBA" id="ARBA00022801"/>
    </source>
</evidence>
<dbReference type="GO" id="GO:0006203">
    <property type="term" value="P:dGTP catabolic process"/>
    <property type="evidence" value="ECO:0007669"/>
    <property type="project" value="TreeGrafter"/>
</dbReference>
<dbReference type="Pfam" id="PF13286">
    <property type="entry name" value="HD_assoc"/>
    <property type="match status" value="1"/>
</dbReference>
<dbReference type="InterPro" id="IPR050135">
    <property type="entry name" value="dGTPase-like"/>
</dbReference>
<organism evidence="3 4">
    <name type="scientific">Anaerovibrio slackiae</name>
    <dbReference type="NCBI Taxonomy" id="2652309"/>
    <lineage>
        <taxon>Bacteria</taxon>
        <taxon>Bacillati</taxon>
        <taxon>Bacillota</taxon>
        <taxon>Negativicutes</taxon>
        <taxon>Selenomonadales</taxon>
        <taxon>Selenomonadaceae</taxon>
        <taxon>Anaerovibrio</taxon>
    </lineage>
</organism>
<dbReference type="PANTHER" id="PTHR11373:SF43">
    <property type="entry name" value="DEOXYGUANOSINETRIPHOSPHATE TRIPHOSPHOHYDROLASE-LIKE PROTEIN"/>
    <property type="match status" value="1"/>
</dbReference>
<dbReference type="SMART" id="SM00471">
    <property type="entry name" value="HDc"/>
    <property type="match status" value="1"/>
</dbReference>
<dbReference type="InterPro" id="IPR006261">
    <property type="entry name" value="dGTPase"/>
</dbReference>
<dbReference type="InterPro" id="IPR006674">
    <property type="entry name" value="HD_domain"/>
</dbReference>
<dbReference type="NCBIfam" id="TIGR01353">
    <property type="entry name" value="dGTP_triPase"/>
    <property type="match status" value="1"/>
</dbReference>
<keyword evidence="4" id="KW-1185">Reference proteome</keyword>
<proteinExistence type="predicted"/>
<feature type="domain" description="HD" evidence="2">
    <location>
        <begin position="49"/>
        <end position="207"/>
    </location>
</feature>
<reference evidence="3 4" key="1">
    <citation type="submission" date="2019-08" db="EMBL/GenBank/DDBJ databases">
        <title>In-depth cultivation of the pig gut microbiome towards novel bacterial diversity and tailored functional studies.</title>
        <authorList>
            <person name="Wylensek D."/>
            <person name="Hitch T.C.A."/>
            <person name="Clavel T."/>
        </authorList>
    </citation>
    <scope>NUCLEOTIDE SEQUENCE [LARGE SCALE GENOMIC DNA]</scope>
    <source>
        <strain evidence="3 4">WCA-693-APC-5D-A</strain>
    </source>
</reference>
<name>A0A6I2UEI8_9FIRM</name>
<dbReference type="Pfam" id="PF01966">
    <property type="entry name" value="HD"/>
    <property type="match status" value="1"/>
</dbReference>
<gene>
    <name evidence="3" type="primary">dgt</name>
    <name evidence="3" type="ORF">FYJ84_03715</name>
</gene>
<dbReference type="EMBL" id="VUNR01000005">
    <property type="protein sequence ID" value="MSU08099.1"/>
    <property type="molecule type" value="Genomic_DNA"/>
</dbReference>
<evidence type="ECO:0000313" key="4">
    <source>
        <dbReference type="Proteomes" id="UP000433181"/>
    </source>
</evidence>